<evidence type="ECO:0000256" key="4">
    <source>
        <dbReference type="ARBA" id="ARBA00022723"/>
    </source>
</evidence>
<dbReference type="Proteomes" id="UP000218615">
    <property type="component" value="Unassembled WGS sequence"/>
</dbReference>
<dbReference type="PANTHER" id="PTHR11649">
    <property type="entry name" value="MSS1/TRME-RELATED GTP-BINDING PROTEIN"/>
    <property type="match status" value="1"/>
</dbReference>
<dbReference type="NCBIfam" id="NF003255">
    <property type="entry name" value="PRK04213.1"/>
    <property type="match status" value="1"/>
</dbReference>
<keyword evidence="6" id="KW-0460">Magnesium</keyword>
<evidence type="ECO:0000313" key="13">
    <source>
        <dbReference type="Proteomes" id="UP000218615"/>
    </source>
</evidence>
<dbReference type="InterPro" id="IPR027417">
    <property type="entry name" value="P-loop_NTPase"/>
</dbReference>
<evidence type="ECO:0000256" key="3">
    <source>
        <dbReference type="ARBA" id="ARBA00022618"/>
    </source>
</evidence>
<dbReference type="CDD" id="cd01876">
    <property type="entry name" value="YihA_EngB"/>
    <property type="match status" value="1"/>
</dbReference>
<dbReference type="AlphaFoldDB" id="A0A284VTX4"/>
<dbReference type="Pfam" id="PF01926">
    <property type="entry name" value="MMR_HSR1"/>
    <property type="match status" value="1"/>
</dbReference>
<accession>A0A284VTX4</accession>
<feature type="domain" description="EngB-type G" evidence="11">
    <location>
        <begin position="1"/>
        <end position="185"/>
    </location>
</feature>
<dbReference type="Gene3D" id="3.40.50.300">
    <property type="entry name" value="P-loop containing nucleotide triphosphate hydrolases"/>
    <property type="match status" value="1"/>
</dbReference>
<comment type="function">
    <text evidence="10">Necessary for normal cell division and for the maintenance of normal septation.</text>
</comment>
<keyword evidence="8 10" id="KW-0717">Septation</keyword>
<evidence type="ECO:0000259" key="11">
    <source>
        <dbReference type="PROSITE" id="PS51706"/>
    </source>
</evidence>
<comment type="similarity">
    <text evidence="2 10">Belongs to the TRAFAC class TrmE-Era-EngA-EngB-Septin-like GTPase superfamily. EngB GTPase family.</text>
</comment>
<proteinExistence type="inferred from homology"/>
<dbReference type="HAMAP" id="MF_00321">
    <property type="entry name" value="GTPase_EngB"/>
    <property type="match status" value="1"/>
</dbReference>
<dbReference type="InterPro" id="IPR019987">
    <property type="entry name" value="GTP-bd_ribosome_bio_YsxC"/>
</dbReference>
<sequence>MKEIIFVGRSNVGKSTLITALTGKKLPAGKRPGVTRKPRHVAYQDIQITDMPGFGFMSGISEESIEAIKDNIVHYIEDNAGNIVLAVMVVNASSFADIVDRWAGRDETPVEVELFEFLHELDIDVVVAANKMDKVDDMDRTLNGIAERLGMMPPWRQWLDSIVPVSAKKGDVGRLKEVMRKKLEGNKK</sequence>
<evidence type="ECO:0000256" key="6">
    <source>
        <dbReference type="ARBA" id="ARBA00022842"/>
    </source>
</evidence>
<dbReference type="InterPro" id="IPR030393">
    <property type="entry name" value="G_ENGB_dom"/>
</dbReference>
<keyword evidence="5 10" id="KW-0547">Nucleotide-binding</keyword>
<dbReference type="GO" id="GO:0005525">
    <property type="term" value="F:GTP binding"/>
    <property type="evidence" value="ECO:0007669"/>
    <property type="project" value="UniProtKB-UniRule"/>
</dbReference>
<dbReference type="EMBL" id="FZMP01000229">
    <property type="protein sequence ID" value="SNQ62638.1"/>
    <property type="molecule type" value="Genomic_DNA"/>
</dbReference>
<dbReference type="OrthoDB" id="65113at2157"/>
<keyword evidence="7 10" id="KW-0342">GTP-binding</keyword>
<evidence type="ECO:0000256" key="8">
    <source>
        <dbReference type="ARBA" id="ARBA00023210"/>
    </source>
</evidence>
<keyword evidence="4" id="KW-0479">Metal-binding</keyword>
<dbReference type="GO" id="GO:0046872">
    <property type="term" value="F:metal ion binding"/>
    <property type="evidence" value="ECO:0007669"/>
    <property type="project" value="UniProtKB-KW"/>
</dbReference>
<name>A0A284VTX4_9EURY</name>
<evidence type="ECO:0000256" key="2">
    <source>
        <dbReference type="ARBA" id="ARBA00009638"/>
    </source>
</evidence>
<gene>
    <name evidence="10 12" type="primary">engB</name>
    <name evidence="12" type="ORF">MNV_80039</name>
</gene>
<dbReference type="STRING" id="1392998.ANME2D_03116"/>
<evidence type="ECO:0000256" key="7">
    <source>
        <dbReference type="ARBA" id="ARBA00023134"/>
    </source>
</evidence>
<keyword evidence="13" id="KW-1185">Reference proteome</keyword>
<dbReference type="PROSITE" id="PS51706">
    <property type="entry name" value="G_ENGB"/>
    <property type="match status" value="1"/>
</dbReference>
<evidence type="ECO:0000256" key="5">
    <source>
        <dbReference type="ARBA" id="ARBA00022741"/>
    </source>
</evidence>
<evidence type="ECO:0000256" key="10">
    <source>
        <dbReference type="HAMAP-Rule" id="MF_00321"/>
    </source>
</evidence>
<organism evidence="12 13">
    <name type="scientific">Candidatus Methanoperedens nitratireducens</name>
    <dbReference type="NCBI Taxonomy" id="1392998"/>
    <lineage>
        <taxon>Archaea</taxon>
        <taxon>Methanobacteriati</taxon>
        <taxon>Methanobacteriota</taxon>
        <taxon>Stenosarchaea group</taxon>
        <taxon>Methanomicrobia</taxon>
        <taxon>Methanosarcinales</taxon>
        <taxon>ANME-2 cluster</taxon>
        <taxon>Candidatus Methanoperedentaceae</taxon>
        <taxon>Candidatus Methanoperedens</taxon>
    </lineage>
</organism>
<evidence type="ECO:0000256" key="9">
    <source>
        <dbReference type="ARBA" id="ARBA00023306"/>
    </source>
</evidence>
<reference evidence="13" key="1">
    <citation type="submission" date="2017-06" db="EMBL/GenBank/DDBJ databases">
        <authorList>
            <person name="Cremers G."/>
        </authorList>
    </citation>
    <scope>NUCLEOTIDE SEQUENCE [LARGE SCALE GENOMIC DNA]</scope>
</reference>
<evidence type="ECO:0000313" key="12">
    <source>
        <dbReference type="EMBL" id="SNQ62638.1"/>
    </source>
</evidence>
<dbReference type="GO" id="GO:0051301">
    <property type="term" value="P:cell division"/>
    <property type="evidence" value="ECO:0007669"/>
    <property type="project" value="UniProtKB-KW"/>
</dbReference>
<protein>
    <recommendedName>
        <fullName evidence="10">Probable GTP-binding protein EngB</fullName>
    </recommendedName>
</protein>
<dbReference type="SUPFAM" id="SSF52540">
    <property type="entry name" value="P-loop containing nucleoside triphosphate hydrolases"/>
    <property type="match status" value="1"/>
</dbReference>
<keyword evidence="9 10" id="KW-0131">Cell cycle</keyword>
<keyword evidence="3 10" id="KW-0132">Cell division</keyword>
<dbReference type="InterPro" id="IPR006073">
    <property type="entry name" value="GTP-bd"/>
</dbReference>
<evidence type="ECO:0000256" key="1">
    <source>
        <dbReference type="ARBA" id="ARBA00001946"/>
    </source>
</evidence>
<dbReference type="PANTHER" id="PTHR11649:SF13">
    <property type="entry name" value="ENGB-TYPE G DOMAIN-CONTAINING PROTEIN"/>
    <property type="match status" value="1"/>
</dbReference>
<comment type="cofactor">
    <cofactor evidence="1">
        <name>Mg(2+)</name>
        <dbReference type="ChEBI" id="CHEBI:18420"/>
    </cofactor>
</comment>
<dbReference type="RefSeq" id="WP_096207170.1">
    <property type="nucleotide sequence ID" value="NZ_FZMP01000229.1"/>
</dbReference>